<evidence type="ECO:0000256" key="5">
    <source>
        <dbReference type="ARBA" id="ARBA00022833"/>
    </source>
</evidence>
<dbReference type="STRING" id="623744.A0A553Q6J6"/>
<dbReference type="PROSITE" id="PS50089">
    <property type="entry name" value="ZF_RING_2"/>
    <property type="match status" value="1"/>
</dbReference>
<keyword evidence="5" id="KW-0862">Zinc</keyword>
<dbReference type="InterPro" id="IPR017907">
    <property type="entry name" value="Znf_RING_CS"/>
</dbReference>
<evidence type="ECO:0000256" key="4">
    <source>
        <dbReference type="ARBA" id="ARBA00022771"/>
    </source>
</evidence>
<dbReference type="InterPro" id="IPR013083">
    <property type="entry name" value="Znf_RING/FYVE/PHD"/>
</dbReference>
<dbReference type="AlphaFoldDB" id="A0A553Q6J6"/>
<keyword evidence="4 8" id="KW-0863">Zinc-finger</keyword>
<dbReference type="SMART" id="SM00184">
    <property type="entry name" value="RING"/>
    <property type="match status" value="1"/>
</dbReference>
<dbReference type="SUPFAM" id="SSF57850">
    <property type="entry name" value="RING/U-box"/>
    <property type="match status" value="1"/>
</dbReference>
<dbReference type="PROSITE" id="PS00518">
    <property type="entry name" value="ZF_RING_1"/>
    <property type="match status" value="1"/>
</dbReference>
<comment type="caution">
    <text evidence="11">The sequence shown here is derived from an EMBL/GenBank/DDBJ whole genome shotgun (WGS) entry which is preliminary data.</text>
</comment>
<evidence type="ECO:0000256" key="7">
    <source>
        <dbReference type="ARBA" id="ARBA00031239"/>
    </source>
</evidence>
<feature type="region of interest" description="Disordered" evidence="9">
    <location>
        <begin position="87"/>
        <end position="112"/>
    </location>
</feature>
<dbReference type="Proteomes" id="UP000316079">
    <property type="component" value="Unassembled WGS sequence"/>
</dbReference>
<evidence type="ECO:0000313" key="11">
    <source>
        <dbReference type="EMBL" id="TRY85555.1"/>
    </source>
</evidence>
<dbReference type="InterPro" id="IPR001841">
    <property type="entry name" value="Znf_RING"/>
</dbReference>
<evidence type="ECO:0000256" key="3">
    <source>
        <dbReference type="ARBA" id="ARBA00022723"/>
    </source>
</evidence>
<proteinExistence type="predicted"/>
<evidence type="ECO:0000256" key="8">
    <source>
        <dbReference type="PROSITE-ProRule" id="PRU00175"/>
    </source>
</evidence>
<keyword evidence="3" id="KW-0479">Metal-binding</keyword>
<dbReference type="Gene3D" id="3.30.40.10">
    <property type="entry name" value="Zinc/RING finger domain, C3HC4 (zinc finger)"/>
    <property type="match status" value="1"/>
</dbReference>
<dbReference type="GO" id="GO:0008270">
    <property type="term" value="F:zinc ion binding"/>
    <property type="evidence" value="ECO:0007669"/>
    <property type="project" value="UniProtKB-KW"/>
</dbReference>
<protein>
    <recommendedName>
        <fullName evidence="2">E3 ubiquitin-protein ligase RNF182</fullName>
    </recommendedName>
    <alternativeName>
        <fullName evidence="7">RING finger protein 182</fullName>
    </alternativeName>
    <alternativeName>
        <fullName evidence="6">RING-type E3 ubiquitin transferase RNF182</fullName>
    </alternativeName>
</protein>
<dbReference type="Pfam" id="PF13639">
    <property type="entry name" value="zf-RING_2"/>
    <property type="match status" value="1"/>
</dbReference>
<feature type="domain" description="RING-type" evidence="10">
    <location>
        <begin position="7"/>
        <end position="55"/>
    </location>
</feature>
<feature type="compositionally biased region" description="Acidic residues" evidence="9">
    <location>
        <begin position="87"/>
        <end position="96"/>
    </location>
</feature>
<keyword evidence="12" id="KW-1185">Reference proteome</keyword>
<evidence type="ECO:0000313" key="12">
    <source>
        <dbReference type="Proteomes" id="UP000316079"/>
    </source>
</evidence>
<evidence type="ECO:0000256" key="2">
    <source>
        <dbReference type="ARBA" id="ARBA00014050"/>
    </source>
</evidence>
<dbReference type="PANTHER" id="PTHR46675:SF1">
    <property type="entry name" value="E3 UBIQUITIN-PROTEIN LIGASE RNF182"/>
    <property type="match status" value="1"/>
</dbReference>
<name>A0A553Q6J6_9TELE</name>
<evidence type="ECO:0000256" key="1">
    <source>
        <dbReference type="ARBA" id="ARBA00011482"/>
    </source>
</evidence>
<reference evidence="11 12" key="1">
    <citation type="journal article" date="2019" name="Sci. Data">
        <title>Hybrid genome assembly and annotation of Danionella translucida.</title>
        <authorList>
            <person name="Kadobianskyi M."/>
            <person name="Schulze L."/>
            <person name="Schuelke M."/>
            <person name="Judkewitz B."/>
        </authorList>
    </citation>
    <scope>NUCLEOTIDE SEQUENCE [LARGE SCALE GENOMIC DNA]</scope>
    <source>
        <strain evidence="11 12">Bolton</strain>
    </source>
</reference>
<evidence type="ECO:0000256" key="9">
    <source>
        <dbReference type="SAM" id="MobiDB-lite"/>
    </source>
</evidence>
<sequence length="153" mass="17770">MFQETECGICYQTYNLGRRCPRQLSCKHAFCESCLLTLASSAERHGFRIACPLCRHFTRVPEEGIRGNLSVDEEIFERLASMGDVLDDDSLEESPNEELFRPSVEDPQPPRTRRAHLMRCLRRMCKKLTQGGRTNCMSDEDFKDLTMMSCYWM</sequence>
<gene>
    <name evidence="11" type="ORF">DNTS_017175</name>
</gene>
<dbReference type="InterPro" id="IPR042285">
    <property type="entry name" value="RNF182"/>
</dbReference>
<dbReference type="PANTHER" id="PTHR46675">
    <property type="entry name" value="E3 UBIQUITIN-PROTEIN LIGASE RNF182"/>
    <property type="match status" value="1"/>
</dbReference>
<organism evidence="11 12">
    <name type="scientific">Danionella cerebrum</name>
    <dbReference type="NCBI Taxonomy" id="2873325"/>
    <lineage>
        <taxon>Eukaryota</taxon>
        <taxon>Metazoa</taxon>
        <taxon>Chordata</taxon>
        <taxon>Craniata</taxon>
        <taxon>Vertebrata</taxon>
        <taxon>Euteleostomi</taxon>
        <taxon>Actinopterygii</taxon>
        <taxon>Neopterygii</taxon>
        <taxon>Teleostei</taxon>
        <taxon>Ostariophysi</taxon>
        <taxon>Cypriniformes</taxon>
        <taxon>Danionidae</taxon>
        <taxon>Danioninae</taxon>
        <taxon>Danionella</taxon>
    </lineage>
</organism>
<dbReference type="EMBL" id="SRMA01026273">
    <property type="protein sequence ID" value="TRY85555.1"/>
    <property type="molecule type" value="Genomic_DNA"/>
</dbReference>
<accession>A0A553Q6J6</accession>
<comment type="subunit">
    <text evidence="1">Interacts with ATP6V0C.</text>
</comment>
<evidence type="ECO:0000256" key="6">
    <source>
        <dbReference type="ARBA" id="ARBA00030086"/>
    </source>
</evidence>
<evidence type="ECO:0000259" key="10">
    <source>
        <dbReference type="PROSITE" id="PS50089"/>
    </source>
</evidence>
<dbReference type="OrthoDB" id="252722at2759"/>